<dbReference type="PROSITE" id="PS00218">
    <property type="entry name" value="AMINO_ACID_PERMEASE_1"/>
    <property type="match status" value="1"/>
</dbReference>
<keyword evidence="6 8" id="KW-0472">Membrane</keyword>
<name>A0A9P9EPK4_9HYPO</name>
<feature type="transmembrane region" description="Helical" evidence="8">
    <location>
        <begin position="72"/>
        <end position="99"/>
    </location>
</feature>
<evidence type="ECO:0000256" key="5">
    <source>
        <dbReference type="ARBA" id="ARBA00022989"/>
    </source>
</evidence>
<proteinExistence type="predicted"/>
<feature type="transmembrane region" description="Helical" evidence="8">
    <location>
        <begin position="472"/>
        <end position="489"/>
    </location>
</feature>
<dbReference type="AlphaFoldDB" id="A0A9P9EPK4"/>
<evidence type="ECO:0000256" key="6">
    <source>
        <dbReference type="ARBA" id="ARBA00023136"/>
    </source>
</evidence>
<evidence type="ECO:0000256" key="4">
    <source>
        <dbReference type="ARBA" id="ARBA00022970"/>
    </source>
</evidence>
<evidence type="ECO:0000256" key="3">
    <source>
        <dbReference type="ARBA" id="ARBA00022692"/>
    </source>
</evidence>
<feature type="transmembrane region" description="Helical" evidence="8">
    <location>
        <begin position="443"/>
        <end position="466"/>
    </location>
</feature>
<feature type="transmembrane region" description="Helical" evidence="8">
    <location>
        <begin position="120"/>
        <end position="144"/>
    </location>
</feature>
<feature type="domain" description="Amino acid permease/ SLC12A" evidence="9">
    <location>
        <begin position="41"/>
        <end position="498"/>
    </location>
</feature>
<dbReference type="FunFam" id="1.20.1740.10:FF:000006">
    <property type="entry name" value="General amino acid permease"/>
    <property type="match status" value="1"/>
</dbReference>
<dbReference type="PANTHER" id="PTHR43341:SF4">
    <property type="entry name" value="ARGININE PERMEASE CAN1-RELATED"/>
    <property type="match status" value="1"/>
</dbReference>
<dbReference type="InterPro" id="IPR004841">
    <property type="entry name" value="AA-permease/SLC12A_dom"/>
</dbReference>
<evidence type="ECO:0000256" key="7">
    <source>
        <dbReference type="SAM" id="MobiDB-lite"/>
    </source>
</evidence>
<keyword evidence="4" id="KW-0029">Amino-acid transport</keyword>
<dbReference type="Proteomes" id="UP000738349">
    <property type="component" value="Unassembled WGS sequence"/>
</dbReference>
<comment type="subcellular location">
    <subcellularLocation>
        <location evidence="1">Membrane</location>
        <topology evidence="1">Multi-pass membrane protein</topology>
    </subcellularLocation>
</comment>
<keyword evidence="3 8" id="KW-0812">Transmembrane</keyword>
<evidence type="ECO:0000313" key="10">
    <source>
        <dbReference type="EMBL" id="KAH7140864.1"/>
    </source>
</evidence>
<organism evidence="10 11">
    <name type="scientific">Dactylonectria macrodidyma</name>
    <dbReference type="NCBI Taxonomy" id="307937"/>
    <lineage>
        <taxon>Eukaryota</taxon>
        <taxon>Fungi</taxon>
        <taxon>Dikarya</taxon>
        <taxon>Ascomycota</taxon>
        <taxon>Pezizomycotina</taxon>
        <taxon>Sordariomycetes</taxon>
        <taxon>Hypocreomycetidae</taxon>
        <taxon>Hypocreales</taxon>
        <taxon>Nectriaceae</taxon>
        <taxon>Dactylonectria</taxon>
    </lineage>
</organism>
<feature type="region of interest" description="Disordered" evidence="7">
    <location>
        <begin position="1"/>
        <end position="28"/>
    </location>
</feature>
<dbReference type="GO" id="GO:0016020">
    <property type="term" value="C:membrane"/>
    <property type="evidence" value="ECO:0007669"/>
    <property type="project" value="UniProtKB-SubCell"/>
</dbReference>
<dbReference type="GO" id="GO:0015171">
    <property type="term" value="F:amino acid transmembrane transporter activity"/>
    <property type="evidence" value="ECO:0007669"/>
    <property type="project" value="TreeGrafter"/>
</dbReference>
<feature type="compositionally biased region" description="Polar residues" evidence="7">
    <location>
        <begin position="1"/>
        <end position="13"/>
    </location>
</feature>
<dbReference type="InterPro" id="IPR050524">
    <property type="entry name" value="APC_YAT"/>
</dbReference>
<feature type="transmembrane region" description="Helical" evidence="8">
    <location>
        <begin position="150"/>
        <end position="169"/>
    </location>
</feature>
<keyword evidence="11" id="KW-1185">Reference proteome</keyword>
<comment type="caution">
    <text evidence="10">The sequence shown here is derived from an EMBL/GenBank/DDBJ whole genome shotgun (WGS) entry which is preliminary data.</text>
</comment>
<sequence length="509" mass="55705">MAHQMTQGAAHSINNDKKSGEPKQDDVAENGGLERTLQSRHLQFIAIGGTIGTGLFIGIGSALAAAGPVSLLLAFIFMGSIIYSVLVSLGELAVFMPVTGSMTVYASRLVDPTLGFSMGWIYWFSWAITYALELTAAGLIIQYWDEDLNIAIWIASFWVMFTAINFLPVRWFGEIEMWFSTIKVVTIVGFVIFAICINAGVGDEGYIGFKYWQSPGPFAEYKVSGDAGKFVGFWAVLVTAAFSFQGTELVGVGAGETKNPEKNIPSAIRWTFWGIFALFIATVLFVGLNIPHNLPALNSDATNASASPLVLVAQRAGVRILPDIINGVLLTAVLTAANSNVYSSSRILVALTDEGFAPGWVSRTNRYGSPYIAVSLSALVGLLGFLNLSRDGTVVFNWLMNISATGALITWTLISACHLRFFKILEAQNINRQDLLYQAPLQPYLTWYGLIFNALILITSGFAVFFDWSTSGFFSSYISLILWIVLYVGHKIVYRTKFVPLSEADLRIR</sequence>
<reference evidence="10" key="1">
    <citation type="journal article" date="2021" name="Nat. Commun.">
        <title>Genetic determinants of endophytism in the Arabidopsis root mycobiome.</title>
        <authorList>
            <person name="Mesny F."/>
            <person name="Miyauchi S."/>
            <person name="Thiergart T."/>
            <person name="Pickel B."/>
            <person name="Atanasova L."/>
            <person name="Karlsson M."/>
            <person name="Huettel B."/>
            <person name="Barry K.W."/>
            <person name="Haridas S."/>
            <person name="Chen C."/>
            <person name="Bauer D."/>
            <person name="Andreopoulos W."/>
            <person name="Pangilinan J."/>
            <person name="LaButti K."/>
            <person name="Riley R."/>
            <person name="Lipzen A."/>
            <person name="Clum A."/>
            <person name="Drula E."/>
            <person name="Henrissat B."/>
            <person name="Kohler A."/>
            <person name="Grigoriev I.V."/>
            <person name="Martin F.M."/>
            <person name="Hacquard S."/>
        </authorList>
    </citation>
    <scope>NUCLEOTIDE SEQUENCE</scope>
    <source>
        <strain evidence="10">MPI-CAGE-AT-0147</strain>
    </source>
</reference>
<feature type="transmembrane region" description="Helical" evidence="8">
    <location>
        <begin position="181"/>
        <end position="201"/>
    </location>
</feature>
<dbReference type="OrthoDB" id="3900342at2759"/>
<feature type="transmembrane region" description="Helical" evidence="8">
    <location>
        <begin position="368"/>
        <end position="386"/>
    </location>
</feature>
<accession>A0A9P9EPK4</accession>
<keyword evidence="5 8" id="KW-1133">Transmembrane helix</keyword>
<feature type="transmembrane region" description="Helical" evidence="8">
    <location>
        <begin position="398"/>
        <end position="422"/>
    </location>
</feature>
<feature type="transmembrane region" description="Helical" evidence="8">
    <location>
        <begin position="270"/>
        <end position="290"/>
    </location>
</feature>
<dbReference type="Pfam" id="PF00324">
    <property type="entry name" value="AA_permease"/>
    <property type="match status" value="1"/>
</dbReference>
<dbReference type="InterPro" id="IPR004840">
    <property type="entry name" value="Amino_acid_permease_CS"/>
</dbReference>
<feature type="transmembrane region" description="Helical" evidence="8">
    <location>
        <begin position="44"/>
        <end position="66"/>
    </location>
</feature>
<evidence type="ECO:0000256" key="8">
    <source>
        <dbReference type="SAM" id="Phobius"/>
    </source>
</evidence>
<dbReference type="PIRSF" id="PIRSF006060">
    <property type="entry name" value="AA_transporter"/>
    <property type="match status" value="1"/>
</dbReference>
<keyword evidence="2" id="KW-0813">Transport</keyword>
<evidence type="ECO:0000256" key="2">
    <source>
        <dbReference type="ARBA" id="ARBA00022448"/>
    </source>
</evidence>
<evidence type="ECO:0000259" key="9">
    <source>
        <dbReference type="Pfam" id="PF00324"/>
    </source>
</evidence>
<dbReference type="Gene3D" id="1.20.1740.10">
    <property type="entry name" value="Amino acid/polyamine transporter I"/>
    <property type="match status" value="1"/>
</dbReference>
<gene>
    <name evidence="10" type="ORF">EDB81DRAFT_799028</name>
</gene>
<evidence type="ECO:0000313" key="11">
    <source>
        <dbReference type="Proteomes" id="UP000738349"/>
    </source>
</evidence>
<feature type="compositionally biased region" description="Basic and acidic residues" evidence="7">
    <location>
        <begin position="14"/>
        <end position="26"/>
    </location>
</feature>
<dbReference type="EMBL" id="JAGMUV010000011">
    <property type="protein sequence ID" value="KAH7140864.1"/>
    <property type="molecule type" value="Genomic_DNA"/>
</dbReference>
<evidence type="ECO:0000256" key="1">
    <source>
        <dbReference type="ARBA" id="ARBA00004141"/>
    </source>
</evidence>
<protein>
    <submittedName>
        <fullName evidence="10">Amino acid permease/ SLC12A domain-containing protein</fullName>
    </submittedName>
</protein>
<dbReference type="PANTHER" id="PTHR43341">
    <property type="entry name" value="AMINO ACID PERMEASE"/>
    <property type="match status" value="1"/>
</dbReference>